<evidence type="ECO:0000256" key="4">
    <source>
        <dbReference type="ARBA" id="ARBA00023098"/>
    </source>
</evidence>
<dbReference type="InterPro" id="IPR000008">
    <property type="entry name" value="C2_dom"/>
</dbReference>
<evidence type="ECO:0000313" key="10">
    <source>
        <dbReference type="EMBL" id="EAR92413.2"/>
    </source>
</evidence>
<proteinExistence type="predicted"/>
<reference evidence="11" key="1">
    <citation type="journal article" date="2006" name="PLoS Biol.">
        <title>Macronuclear genome sequence of the ciliate Tetrahymena thermophila, a model eukaryote.</title>
        <authorList>
            <person name="Eisen J.A."/>
            <person name="Coyne R.S."/>
            <person name="Wu M."/>
            <person name="Wu D."/>
            <person name="Thiagarajan M."/>
            <person name="Wortman J.R."/>
            <person name="Badger J.H."/>
            <person name="Ren Q."/>
            <person name="Amedeo P."/>
            <person name="Jones K.M."/>
            <person name="Tallon L.J."/>
            <person name="Delcher A.L."/>
            <person name="Salzberg S.L."/>
            <person name="Silva J.C."/>
            <person name="Haas B.J."/>
            <person name="Majoros W.H."/>
            <person name="Farzad M."/>
            <person name="Carlton J.M."/>
            <person name="Smith R.K. Jr."/>
            <person name="Garg J."/>
            <person name="Pearlman R.E."/>
            <person name="Karrer K.M."/>
            <person name="Sun L."/>
            <person name="Manning G."/>
            <person name="Elde N.C."/>
            <person name="Turkewitz A.P."/>
            <person name="Asai D.J."/>
            <person name="Wilkes D.E."/>
            <person name="Wang Y."/>
            <person name="Cai H."/>
            <person name="Collins K."/>
            <person name="Stewart B.A."/>
            <person name="Lee S.R."/>
            <person name="Wilamowska K."/>
            <person name="Weinberg Z."/>
            <person name="Ruzzo W.L."/>
            <person name="Wloga D."/>
            <person name="Gaertig J."/>
            <person name="Frankel J."/>
            <person name="Tsao C.-C."/>
            <person name="Gorovsky M.A."/>
            <person name="Keeling P.J."/>
            <person name="Waller R.F."/>
            <person name="Patron N.J."/>
            <person name="Cherry J.M."/>
            <person name="Stover N.A."/>
            <person name="Krieger C.J."/>
            <person name="del Toro C."/>
            <person name="Ryder H.F."/>
            <person name="Williamson S.C."/>
            <person name="Barbeau R.A."/>
            <person name="Hamilton E.P."/>
            <person name="Orias E."/>
        </authorList>
    </citation>
    <scope>NUCLEOTIDE SEQUENCE [LARGE SCALE GENOMIC DNA]</scope>
    <source>
        <strain evidence="11">SB210</strain>
    </source>
</reference>
<feature type="compositionally biased region" description="Acidic residues" evidence="7">
    <location>
        <begin position="828"/>
        <end position="837"/>
    </location>
</feature>
<keyword evidence="5" id="KW-0807">Transducer</keyword>
<protein>
    <recommendedName>
        <fullName evidence="1 6">Phosphoinositide phospholipase C</fullName>
        <ecNumber evidence="1 6">3.1.4.11</ecNumber>
    </recommendedName>
</protein>
<keyword evidence="4 6" id="KW-0443">Lipid metabolism</keyword>
<dbReference type="InterPro" id="IPR000909">
    <property type="entry name" value="PLipase_C_PInositol-sp_X_dom"/>
</dbReference>
<dbReference type="AlphaFoldDB" id="Q236T7"/>
<feature type="domain" description="C2" evidence="8">
    <location>
        <begin position="1044"/>
        <end position="1175"/>
    </location>
</feature>
<dbReference type="InParanoid" id="Q236T7"/>
<dbReference type="OrthoDB" id="269822at2759"/>
<dbReference type="InterPro" id="IPR017946">
    <property type="entry name" value="PLC-like_Pdiesterase_TIM-brl"/>
</dbReference>
<feature type="compositionally biased region" description="Polar residues" evidence="7">
    <location>
        <begin position="578"/>
        <end position="598"/>
    </location>
</feature>
<evidence type="ECO:0000256" key="2">
    <source>
        <dbReference type="ARBA" id="ARBA00022801"/>
    </source>
</evidence>
<evidence type="ECO:0000313" key="11">
    <source>
        <dbReference type="Proteomes" id="UP000009168"/>
    </source>
</evidence>
<dbReference type="InterPro" id="IPR001711">
    <property type="entry name" value="PLipase_C_Pinositol-sp_Y"/>
</dbReference>
<feature type="compositionally biased region" description="Low complexity" evidence="7">
    <location>
        <begin position="559"/>
        <end position="574"/>
    </location>
</feature>
<dbReference type="SMART" id="SM00149">
    <property type="entry name" value="PLCYc"/>
    <property type="match status" value="1"/>
</dbReference>
<feature type="region of interest" description="Disordered" evidence="7">
    <location>
        <begin position="821"/>
        <end position="840"/>
    </location>
</feature>
<organism evidence="10 11">
    <name type="scientific">Tetrahymena thermophila (strain SB210)</name>
    <dbReference type="NCBI Taxonomy" id="312017"/>
    <lineage>
        <taxon>Eukaryota</taxon>
        <taxon>Sar</taxon>
        <taxon>Alveolata</taxon>
        <taxon>Ciliophora</taxon>
        <taxon>Intramacronucleata</taxon>
        <taxon>Oligohymenophorea</taxon>
        <taxon>Hymenostomatida</taxon>
        <taxon>Tetrahymenina</taxon>
        <taxon>Tetrahymenidae</taxon>
        <taxon>Tetrahymena</taxon>
    </lineage>
</organism>
<dbReference type="RefSeq" id="XP_001012658.2">
    <property type="nucleotide sequence ID" value="XM_001012658.2"/>
</dbReference>
<dbReference type="InterPro" id="IPR011992">
    <property type="entry name" value="EF-hand-dom_pair"/>
</dbReference>
<evidence type="ECO:0000259" key="8">
    <source>
        <dbReference type="PROSITE" id="PS50004"/>
    </source>
</evidence>
<keyword evidence="11" id="KW-1185">Reference proteome</keyword>
<dbReference type="eggNOG" id="KOG0169">
    <property type="taxonomic scope" value="Eukaryota"/>
</dbReference>
<feature type="domain" description="PI-PLC Y-box" evidence="9">
    <location>
        <begin position="945"/>
        <end position="1043"/>
    </location>
</feature>
<dbReference type="STRING" id="312017.Q236T7"/>
<dbReference type="SUPFAM" id="SSF47473">
    <property type="entry name" value="EF-hand"/>
    <property type="match status" value="1"/>
</dbReference>
<dbReference type="GO" id="GO:0004435">
    <property type="term" value="F:phosphatidylinositol-4,5-bisphosphate phospholipase C activity"/>
    <property type="evidence" value="ECO:0007669"/>
    <property type="project" value="UniProtKB-EC"/>
</dbReference>
<feature type="region of interest" description="Disordered" evidence="7">
    <location>
        <begin position="500"/>
        <end position="598"/>
    </location>
</feature>
<dbReference type="PROSITE" id="PS50008">
    <property type="entry name" value="PIPLC_Y_DOMAIN"/>
    <property type="match status" value="1"/>
</dbReference>
<dbReference type="PROSITE" id="PS50007">
    <property type="entry name" value="PIPLC_X_DOMAIN"/>
    <property type="match status" value="1"/>
</dbReference>
<dbReference type="Proteomes" id="UP000009168">
    <property type="component" value="Unassembled WGS sequence"/>
</dbReference>
<dbReference type="InterPro" id="IPR011993">
    <property type="entry name" value="PH-like_dom_sf"/>
</dbReference>
<feature type="compositionally biased region" description="Basic and acidic residues" evidence="7">
    <location>
        <begin position="500"/>
        <end position="531"/>
    </location>
</feature>
<dbReference type="EMBL" id="GG662749">
    <property type="protein sequence ID" value="EAR92413.2"/>
    <property type="molecule type" value="Genomic_DNA"/>
</dbReference>
<gene>
    <name evidence="10" type="ORF">TTHERM_00085110</name>
</gene>
<evidence type="ECO:0000256" key="5">
    <source>
        <dbReference type="ARBA" id="ARBA00023224"/>
    </source>
</evidence>
<dbReference type="SUPFAM" id="SSF49562">
    <property type="entry name" value="C2 domain (Calcium/lipid-binding domain, CaLB)"/>
    <property type="match status" value="1"/>
</dbReference>
<dbReference type="Pfam" id="PF00388">
    <property type="entry name" value="PI-PLC-X"/>
    <property type="match status" value="1"/>
</dbReference>
<dbReference type="Pfam" id="PF00387">
    <property type="entry name" value="PI-PLC-Y"/>
    <property type="match status" value="1"/>
</dbReference>
<dbReference type="PROSITE" id="PS50004">
    <property type="entry name" value="C2"/>
    <property type="match status" value="1"/>
</dbReference>
<dbReference type="SUPFAM" id="SSF51695">
    <property type="entry name" value="PLC-like phosphodiesterases"/>
    <property type="match status" value="1"/>
</dbReference>
<dbReference type="SMART" id="SM00239">
    <property type="entry name" value="C2"/>
    <property type="match status" value="1"/>
</dbReference>
<feature type="compositionally biased region" description="Acidic residues" evidence="7">
    <location>
        <begin position="532"/>
        <end position="549"/>
    </location>
</feature>
<keyword evidence="2 6" id="KW-0378">Hydrolase</keyword>
<accession>Q236T7</accession>
<dbReference type="InterPro" id="IPR001192">
    <property type="entry name" value="PI-PLC_fam"/>
</dbReference>
<evidence type="ECO:0000256" key="3">
    <source>
        <dbReference type="ARBA" id="ARBA00022963"/>
    </source>
</evidence>
<evidence type="ECO:0000256" key="6">
    <source>
        <dbReference type="RuleBase" id="RU361133"/>
    </source>
</evidence>
<feature type="compositionally biased region" description="Polar residues" evidence="7">
    <location>
        <begin position="691"/>
        <end position="709"/>
    </location>
</feature>
<feature type="region of interest" description="Disordered" evidence="7">
    <location>
        <begin position="683"/>
        <end position="723"/>
    </location>
</feature>
<dbReference type="SMART" id="SM00148">
    <property type="entry name" value="PLCXc"/>
    <property type="match status" value="1"/>
</dbReference>
<dbReference type="Gene3D" id="2.60.40.150">
    <property type="entry name" value="C2 domain"/>
    <property type="match status" value="1"/>
</dbReference>
<feature type="compositionally biased region" description="Polar residues" evidence="7">
    <location>
        <begin position="1"/>
        <end position="35"/>
    </location>
</feature>
<evidence type="ECO:0000259" key="9">
    <source>
        <dbReference type="PROSITE" id="PS50008"/>
    </source>
</evidence>
<dbReference type="CDD" id="cd15898">
    <property type="entry name" value="EFh_PI-PLC"/>
    <property type="match status" value="1"/>
</dbReference>
<dbReference type="GO" id="GO:0048015">
    <property type="term" value="P:phosphatidylinositol-mediated signaling"/>
    <property type="evidence" value="ECO:0007669"/>
    <property type="project" value="TreeGrafter"/>
</dbReference>
<dbReference type="GO" id="GO:0051209">
    <property type="term" value="P:release of sequestered calcium ion into cytosol"/>
    <property type="evidence" value="ECO:0007669"/>
    <property type="project" value="TreeGrafter"/>
</dbReference>
<dbReference type="Gene3D" id="1.10.238.10">
    <property type="entry name" value="EF-hand"/>
    <property type="match status" value="2"/>
</dbReference>
<feature type="region of interest" description="Disordered" evidence="7">
    <location>
        <begin position="1217"/>
        <end position="1241"/>
    </location>
</feature>
<dbReference type="PANTHER" id="PTHR10336:SF36">
    <property type="entry name" value="1-PHOSPHATIDYLINOSITOL 4,5-BISPHOSPHATE PHOSPHODIESTERASE BETA-4"/>
    <property type="match status" value="1"/>
</dbReference>
<dbReference type="Gene3D" id="2.30.29.30">
    <property type="entry name" value="Pleckstrin-homology domain (PH domain)/Phosphotyrosine-binding domain (PTB)"/>
    <property type="match status" value="1"/>
</dbReference>
<dbReference type="HOGENOM" id="CLU_263377_0_0_1"/>
<comment type="catalytic activity">
    <reaction evidence="6">
        <text>a 1,2-diacyl-sn-glycero-3-phospho-(1D-myo-inositol-4,5-bisphosphate) + H2O = 1D-myo-inositol 1,4,5-trisphosphate + a 1,2-diacyl-sn-glycerol + H(+)</text>
        <dbReference type="Rhea" id="RHEA:33179"/>
        <dbReference type="ChEBI" id="CHEBI:15377"/>
        <dbReference type="ChEBI" id="CHEBI:15378"/>
        <dbReference type="ChEBI" id="CHEBI:17815"/>
        <dbReference type="ChEBI" id="CHEBI:58456"/>
        <dbReference type="ChEBI" id="CHEBI:203600"/>
        <dbReference type="EC" id="3.1.4.11"/>
    </reaction>
</comment>
<dbReference type="GO" id="GO:0016042">
    <property type="term" value="P:lipid catabolic process"/>
    <property type="evidence" value="ECO:0007669"/>
    <property type="project" value="UniProtKB-KW"/>
</dbReference>
<name>Q236T7_TETTS</name>
<dbReference type="InterPro" id="IPR035892">
    <property type="entry name" value="C2_domain_sf"/>
</dbReference>
<keyword evidence="3 6" id="KW-0442">Lipid degradation</keyword>
<dbReference type="CDD" id="cd00275">
    <property type="entry name" value="C2_PLC_like"/>
    <property type="match status" value="1"/>
</dbReference>
<dbReference type="KEGG" id="tet:TTHERM_00085110"/>
<dbReference type="Gene3D" id="3.20.20.190">
    <property type="entry name" value="Phosphatidylinositol (PI) phosphodiesterase"/>
    <property type="match status" value="2"/>
</dbReference>
<sequence length="1241" mass="144067">MEDNQKVQQKQAEQASNNQRPSLNQAARKQQSFRQSLIGKDGRATTGKGNLDSIIVNEAVNALVYGDVINRYTKSGKKKHECFFYLLETDCNILQWLSAHKKFSESRIKLSEIKNIQSKPSLTEINNYDSSVSLCLTMDGGFELILEFNDKKTRDKWWKGLLFVKEYGPDYDIQNYQTKEQFIAQLLLGAEIDKKKKITDKEVKKLLRKLLIQINNEELEDKIKKYYKNNEKSLTYNEFIELTITLLEKPEIQPIYQSYCTNNNMILQKDILKFYQNEQGENYDEKQVLSKMNKLTKGREKKMINYLSFCQLIFTGDNSIFDPAKQVISNMDKPLSDYFINSSFRSYLVYDLVTQTKDLTKAYIYLLQKGVRHLDIYCQDGESGVPEALQGVFQVTPVSVEDIFKAIKQYGFERSVYPIIINLEHECSVNQQNLIAQFLVNVFQDMLYRLPEDFISLDYLPSPNQLKKKIIIRAKGKLANIISLYEKKVYKKVKEREEREQYEREMKLKEEEQRKKRQKKEEEERMRKQQQEEEEENEEEDDDEYEYDDSYSGKKSNQKSKNNSNKKNNSNQKKPIVQQKTIQKKPQNGPNITRDNSKQPSIALLGQLNKKQPNEIEQLIDLELNLDKEFLNEDNYATIKTNQINQFQILQNKALITANREIKSMVIQQQNSQYSLVENPKEAMQRKMRTDQIQFQEARSPSLKSQQSNKQRRHTARSSSFKQIPHLEIPFKSDVPLYEYHGSQPNVNLVANKDENFAMDSPVFIKHQNVNEKKRHSLLYMARKRASFENLPIGSILNNAQTQQNESQKDLLQNNSFYGDKKLLNGEQDNDDDDESSDFVSQNRDITSQILIFDNNKSTNKQGVDDINAILSNAINNGGNNGGDNVSIRGDMMQNSTYSPDFKIVNMKSQKNIKKKNSVPISNNIEQCTALFACKYSIQQELSIWSFSQLSEQKISQITVALIMNPQEEMNQQIVNHTRQYLLRTYPKQAKSDHSNYNFLQTMVSGCQFSAMNYYTQDLYLLAYLQYFKQNASCGYVLKPPWLLSSTAKTSNQYFEKEASKPKIWLKVEIISAQSLRIPGDEEKIFSPYISIRLIGTALDIQANENLFVSNQVKNNSCYNPQFENCIADFTVYIPELAFVIFQVYDNPECQDRFAQYAIPVSCIRKGFRTIPLLDSQLNPIPNSFLFAHISIEILTQQQQQQNQQTLKTQNNQINTSTQGLSKKSKNAQNNQPSLHNITSI</sequence>
<dbReference type="PRINTS" id="PR00390">
    <property type="entry name" value="PHPHLIPASEC"/>
</dbReference>
<evidence type="ECO:0000256" key="1">
    <source>
        <dbReference type="ARBA" id="ARBA00012368"/>
    </source>
</evidence>
<dbReference type="PANTHER" id="PTHR10336">
    <property type="entry name" value="PHOSPHOINOSITIDE-SPECIFIC PHOSPHOLIPASE C FAMILY PROTEIN"/>
    <property type="match status" value="1"/>
</dbReference>
<dbReference type="GeneID" id="7824278"/>
<feature type="region of interest" description="Disordered" evidence="7">
    <location>
        <begin position="1"/>
        <end position="41"/>
    </location>
</feature>
<dbReference type="EC" id="3.1.4.11" evidence="1 6"/>
<evidence type="ECO:0000256" key="7">
    <source>
        <dbReference type="SAM" id="MobiDB-lite"/>
    </source>
</evidence>